<dbReference type="EMBL" id="CP002780">
    <property type="protein sequence ID" value="AEG60810.1"/>
    <property type="molecule type" value="Genomic_DNA"/>
</dbReference>
<organism evidence="11 12">
    <name type="scientific">Desulforamulus ruminis (strain ATCC 23193 / DSM 2154 / NCIMB 8452 / DL)</name>
    <name type="common">Desulfotomaculum ruminis</name>
    <dbReference type="NCBI Taxonomy" id="696281"/>
    <lineage>
        <taxon>Bacteria</taxon>
        <taxon>Bacillati</taxon>
        <taxon>Bacillota</taxon>
        <taxon>Clostridia</taxon>
        <taxon>Eubacteriales</taxon>
        <taxon>Peptococcaceae</taxon>
        <taxon>Desulforamulus</taxon>
    </lineage>
</organism>
<dbReference type="InterPro" id="IPR017853">
    <property type="entry name" value="GH"/>
</dbReference>
<reference evidence="11 12" key="2">
    <citation type="journal article" date="2012" name="Stand. Genomic Sci.">
        <title>Complete genome sequence of the sulfate-reducing firmicute Desulfotomaculum ruminis type strain (DL(T)).</title>
        <authorList>
            <person name="Spring S."/>
            <person name="Visser M."/>
            <person name="Lu M."/>
            <person name="Copeland A."/>
            <person name="Lapidus A."/>
            <person name="Lucas S."/>
            <person name="Cheng J.F."/>
            <person name="Han C."/>
            <person name="Tapia R."/>
            <person name="Goodwin L.A."/>
            <person name="Pitluck S."/>
            <person name="Ivanova N."/>
            <person name="Land M."/>
            <person name="Hauser L."/>
            <person name="Larimer F."/>
            <person name="Rohde M."/>
            <person name="Goker M."/>
            <person name="Detter J.C."/>
            <person name="Kyrpides N.C."/>
            <person name="Woyke T."/>
            <person name="Schaap P.J."/>
            <person name="Plugge C.M."/>
            <person name="Muyzer G."/>
            <person name="Kuever J."/>
            <person name="Pereira I.A."/>
            <person name="Parshina S.N."/>
            <person name="Bernier-Latmani R."/>
            <person name="Stams A.J."/>
            <person name="Klenk H.P."/>
        </authorList>
    </citation>
    <scope>NUCLEOTIDE SEQUENCE [LARGE SCALE GENOMIC DNA]</scope>
    <source>
        <strain evidence="12">ATCC 23193 / DSM 2154 / NCIB 8452 / DL</strain>
    </source>
</reference>
<dbReference type="EC" id="2.4.1.25" evidence="3 10"/>
<dbReference type="SUPFAM" id="SSF51445">
    <property type="entry name" value="(Trans)glycosidases"/>
    <property type="match status" value="1"/>
</dbReference>
<dbReference type="HOGENOM" id="CLU_014132_1_0_9"/>
<comment type="catalytic activity">
    <reaction evidence="1 10">
        <text>Transfers a segment of a (1-&gt;4)-alpha-D-glucan to a new position in an acceptor, which may be glucose or a (1-&gt;4)-alpha-D-glucan.</text>
        <dbReference type="EC" id="2.4.1.25"/>
    </reaction>
</comment>
<keyword evidence="5 10" id="KW-0328">Glycosyltransferase</keyword>
<keyword evidence="7 10" id="KW-0119">Carbohydrate metabolism</keyword>
<evidence type="ECO:0000256" key="1">
    <source>
        <dbReference type="ARBA" id="ARBA00000439"/>
    </source>
</evidence>
<keyword evidence="6 10" id="KW-0808">Transferase</keyword>
<evidence type="ECO:0000256" key="4">
    <source>
        <dbReference type="ARBA" id="ARBA00020295"/>
    </source>
</evidence>
<dbReference type="RefSeq" id="WP_013842566.1">
    <property type="nucleotide sequence ID" value="NC_015589.1"/>
</dbReference>
<comment type="similarity">
    <text evidence="2 10">Belongs to the disproportionating enzyme family.</text>
</comment>
<dbReference type="OrthoDB" id="9811841at2"/>
<proteinExistence type="inferred from homology"/>
<dbReference type="STRING" id="696281.Desru_2583"/>
<evidence type="ECO:0000256" key="3">
    <source>
        <dbReference type="ARBA" id="ARBA00012560"/>
    </source>
</evidence>
<gene>
    <name evidence="11" type="ordered locus">Desru_2583</name>
</gene>
<sequence length="507" mass="59031">MIFDRESGILLHPSSLPAKYGIGDLGEEAYDFIDFLQGAKQRLWQILPLNPPGYGESPFQCYSAFAGNPLLISPDRLWAAGLLLKDDLQEVPEFCESRVQFALVREYKERLLRKAYQNFKRKKKDSGYEEFIFEASWLKDFTLFMALKNYFKGLPWNQWESSIALREERAMAHYRTLLAEEIAYHGFVQFIFFTQWLNLKKYANSREIKIIGDLPIFVSYDSSDAWAHPRLFELDEQGNPAKVAGVPPDYFSETGQLWGNPLYRWEEMEKDGYRWWRERFNSLLKTVDIVRLDHFRGFEAYWEIAAGQPTAVQGRWVKGPGEKFFRTMMKHLGDMPVIAEDLGLITPEVYELKDQFHFPGMKVLQFHLHSSEKELYLPHHYESNTVVYTGTHDNDTTLGWYKGLLLEDPQEAAFLHQYLKEYLDGVTTFPENICWQMIEVAFSTAANTVIIPLQDILCLDSDARMNFPGTVGGNWEWRLRPGSLTPELQERLARLSVLYNRNNGTQI</sequence>
<evidence type="ECO:0000313" key="11">
    <source>
        <dbReference type="EMBL" id="AEG60810.1"/>
    </source>
</evidence>
<keyword evidence="12" id="KW-1185">Reference proteome</keyword>
<dbReference type="NCBIfam" id="NF011080">
    <property type="entry name" value="PRK14508.1-3"/>
    <property type="match status" value="1"/>
</dbReference>
<evidence type="ECO:0000256" key="5">
    <source>
        <dbReference type="ARBA" id="ARBA00022676"/>
    </source>
</evidence>
<dbReference type="NCBIfam" id="NF011079">
    <property type="entry name" value="PRK14508.1-2"/>
    <property type="match status" value="1"/>
</dbReference>
<protein>
    <recommendedName>
        <fullName evidence="4 10">4-alpha-glucanotransferase</fullName>
        <ecNumber evidence="3 10">2.4.1.25</ecNumber>
    </recommendedName>
    <alternativeName>
        <fullName evidence="8 10">Amylomaltase</fullName>
    </alternativeName>
    <alternativeName>
        <fullName evidence="9 10">Disproportionating enzyme</fullName>
    </alternativeName>
</protein>
<dbReference type="GO" id="GO:0004134">
    <property type="term" value="F:4-alpha-glucanotransferase activity"/>
    <property type="evidence" value="ECO:0007669"/>
    <property type="project" value="UniProtKB-EC"/>
</dbReference>
<dbReference type="Proteomes" id="UP000009234">
    <property type="component" value="Chromosome"/>
</dbReference>
<evidence type="ECO:0000256" key="9">
    <source>
        <dbReference type="ARBA" id="ARBA00031501"/>
    </source>
</evidence>
<accession>F6DPX1</accession>
<dbReference type="Gene3D" id="3.20.20.80">
    <property type="entry name" value="Glycosidases"/>
    <property type="match status" value="1"/>
</dbReference>
<dbReference type="Pfam" id="PF02446">
    <property type="entry name" value="Glyco_hydro_77"/>
    <property type="match status" value="1"/>
</dbReference>
<dbReference type="NCBIfam" id="TIGR00217">
    <property type="entry name" value="malQ"/>
    <property type="match status" value="1"/>
</dbReference>
<dbReference type="PANTHER" id="PTHR32438">
    <property type="entry name" value="4-ALPHA-GLUCANOTRANSFERASE DPE1, CHLOROPLASTIC/AMYLOPLASTIC"/>
    <property type="match status" value="1"/>
</dbReference>
<dbReference type="InterPro" id="IPR003385">
    <property type="entry name" value="Glyco_hydro_77"/>
</dbReference>
<name>F6DPX1_DESRL</name>
<evidence type="ECO:0000256" key="2">
    <source>
        <dbReference type="ARBA" id="ARBA00005684"/>
    </source>
</evidence>
<evidence type="ECO:0000256" key="10">
    <source>
        <dbReference type="RuleBase" id="RU361207"/>
    </source>
</evidence>
<dbReference type="GO" id="GO:0005975">
    <property type="term" value="P:carbohydrate metabolic process"/>
    <property type="evidence" value="ECO:0007669"/>
    <property type="project" value="InterPro"/>
</dbReference>
<reference evidence="12" key="1">
    <citation type="submission" date="2011-05" db="EMBL/GenBank/DDBJ databases">
        <title>Complete sequence of Desulfotomaculum ruminis DSM 2154.</title>
        <authorList>
            <person name="Lucas S."/>
            <person name="Copeland A."/>
            <person name="Lapidus A."/>
            <person name="Cheng J.-F."/>
            <person name="Goodwin L."/>
            <person name="Pitluck S."/>
            <person name="Lu M."/>
            <person name="Detter J.C."/>
            <person name="Han C."/>
            <person name="Tapia R."/>
            <person name="Land M."/>
            <person name="Hauser L."/>
            <person name="Kyrpides N."/>
            <person name="Ivanova N."/>
            <person name="Mikhailova N."/>
            <person name="Pagani I."/>
            <person name="Stams A.J.M."/>
            <person name="Plugge C.M."/>
            <person name="Muyzer G."/>
            <person name="Kuever J."/>
            <person name="Parshina S.N."/>
            <person name="Ivanova A.E."/>
            <person name="Nazina T.N."/>
            <person name="Brambilla E."/>
            <person name="Spring S."/>
            <person name="Klenk H.-P."/>
            <person name="Woyke T."/>
        </authorList>
    </citation>
    <scope>NUCLEOTIDE SEQUENCE [LARGE SCALE GENOMIC DNA]</scope>
    <source>
        <strain evidence="12">ATCC 23193 / DSM 2154 / NCIB 8452 / DL</strain>
    </source>
</reference>
<dbReference type="PANTHER" id="PTHR32438:SF5">
    <property type="entry name" value="4-ALPHA-GLUCANOTRANSFERASE DPE1, CHLOROPLASTIC_AMYLOPLASTIC"/>
    <property type="match status" value="1"/>
</dbReference>
<evidence type="ECO:0000256" key="6">
    <source>
        <dbReference type="ARBA" id="ARBA00022679"/>
    </source>
</evidence>
<dbReference type="KEGG" id="dru:Desru_2583"/>
<evidence type="ECO:0000256" key="8">
    <source>
        <dbReference type="ARBA" id="ARBA00031423"/>
    </source>
</evidence>
<dbReference type="AlphaFoldDB" id="F6DPX1"/>
<evidence type="ECO:0000313" key="12">
    <source>
        <dbReference type="Proteomes" id="UP000009234"/>
    </source>
</evidence>
<dbReference type="eggNOG" id="COG1640">
    <property type="taxonomic scope" value="Bacteria"/>
</dbReference>
<evidence type="ECO:0000256" key="7">
    <source>
        <dbReference type="ARBA" id="ARBA00023277"/>
    </source>
</evidence>